<dbReference type="OrthoDB" id="9775490at2"/>
<dbReference type="InterPro" id="IPR017871">
    <property type="entry name" value="ABC_transporter-like_CS"/>
</dbReference>
<dbReference type="AlphaFoldDB" id="A0A1X1EEA8"/>
<dbReference type="KEGG" id="pgz:C2E15_20900"/>
<keyword evidence="2" id="KW-0547">Nucleotide-binding</keyword>
<dbReference type="CDD" id="cd03230">
    <property type="entry name" value="ABC_DR_subfamily_A"/>
    <property type="match status" value="1"/>
</dbReference>
<sequence length="307" mass="34599">MNDNCIEVCELNKRFGDNHVVKDFSLTVRQGEIYGFLGPNGSGKTTSIRMMCGLITPDSGRGHCLKMDIFTQREAIKSHIGYMTQHFSLWGNLSIRENLLFIARIYNLDRRNQRVDRTLAELGLSSRQHQLAKFLSGGWKQRLALAACMLHQPLLLFLDEPTAGVDPKARREFWQVLHQLSDQGISILVSTHYMDEAERCHRVAYLSYGNLLASGSVQSIIDAQQLATFKISGSRLTALESALLTLPGIEQTVIFGNSLFVTSNDESLLSAILSMHVPSHYQVCRVETHLEDAFTWLMRNKAKDNAR</sequence>
<proteinExistence type="inferred from homology"/>
<dbReference type="PANTHER" id="PTHR43038">
    <property type="entry name" value="ATP-BINDING CASSETTE, SUB-FAMILY H, MEMBER 1"/>
    <property type="match status" value="1"/>
</dbReference>
<accession>A0A1X1EEA8</accession>
<dbReference type="InterPro" id="IPR003439">
    <property type="entry name" value="ABC_transporter-like_ATP-bd"/>
</dbReference>
<evidence type="ECO:0000256" key="2">
    <source>
        <dbReference type="ARBA" id="ARBA00022741"/>
    </source>
</evidence>
<gene>
    <name evidence="5" type="ORF">C2E15_20900</name>
</gene>
<evidence type="ECO:0000313" key="5">
    <source>
        <dbReference type="EMBL" id="AUX95269.1"/>
    </source>
</evidence>
<dbReference type="SUPFAM" id="SSF52540">
    <property type="entry name" value="P-loop containing nucleoside triphosphate hydrolases"/>
    <property type="match status" value="1"/>
</dbReference>
<dbReference type="PROSITE" id="PS50893">
    <property type="entry name" value="ABC_TRANSPORTER_2"/>
    <property type="match status" value="1"/>
</dbReference>
<evidence type="ECO:0000313" key="6">
    <source>
        <dbReference type="Proteomes" id="UP000238365"/>
    </source>
</evidence>
<dbReference type="SMART" id="SM00382">
    <property type="entry name" value="AAA"/>
    <property type="match status" value="1"/>
</dbReference>
<evidence type="ECO:0000259" key="4">
    <source>
        <dbReference type="PROSITE" id="PS50893"/>
    </source>
</evidence>
<dbReference type="RefSeq" id="WP_104958978.1">
    <property type="nucleotide sequence ID" value="NZ_CP026377.1"/>
</dbReference>
<dbReference type="GO" id="GO:0005524">
    <property type="term" value="F:ATP binding"/>
    <property type="evidence" value="ECO:0007669"/>
    <property type="project" value="UniProtKB-KW"/>
</dbReference>
<dbReference type="InterPro" id="IPR003593">
    <property type="entry name" value="AAA+_ATPase"/>
</dbReference>
<organism evidence="5 6">
    <name type="scientific">Mixta gaviniae</name>
    <dbReference type="NCBI Taxonomy" id="665914"/>
    <lineage>
        <taxon>Bacteria</taxon>
        <taxon>Pseudomonadati</taxon>
        <taxon>Pseudomonadota</taxon>
        <taxon>Gammaproteobacteria</taxon>
        <taxon>Enterobacterales</taxon>
        <taxon>Erwiniaceae</taxon>
        <taxon>Mixta</taxon>
    </lineage>
</organism>
<keyword evidence="3 5" id="KW-0067">ATP-binding</keyword>
<dbReference type="PANTHER" id="PTHR43038:SF3">
    <property type="entry name" value="ABC TRANSPORTER G FAMILY MEMBER 20 ISOFORM X1"/>
    <property type="match status" value="1"/>
</dbReference>
<dbReference type="GO" id="GO:0016887">
    <property type="term" value="F:ATP hydrolysis activity"/>
    <property type="evidence" value="ECO:0007669"/>
    <property type="project" value="InterPro"/>
</dbReference>
<name>A0A1X1EEA8_9GAMM</name>
<dbReference type="Proteomes" id="UP000238365">
    <property type="component" value="Chromosome"/>
</dbReference>
<dbReference type="Pfam" id="PF00005">
    <property type="entry name" value="ABC_tran"/>
    <property type="match status" value="1"/>
</dbReference>
<dbReference type="Gene3D" id="3.40.50.300">
    <property type="entry name" value="P-loop containing nucleotide triphosphate hydrolases"/>
    <property type="match status" value="1"/>
</dbReference>
<comment type="similarity">
    <text evidence="1">Belongs to the ABC transporter superfamily. Drug exporter-2 (TC 3.A.1.117) family.</text>
</comment>
<feature type="domain" description="ABC transporter" evidence="4">
    <location>
        <begin position="6"/>
        <end position="233"/>
    </location>
</feature>
<reference evidence="5 6" key="1">
    <citation type="submission" date="2018-01" db="EMBL/GenBank/DDBJ databases">
        <title>Complete and assembled Genome of Pantoea gaviniae DSM22758T.</title>
        <authorList>
            <person name="Stevens M.J.A."/>
            <person name="Zurfluh K."/>
            <person name="Stephan R."/>
        </authorList>
    </citation>
    <scope>NUCLEOTIDE SEQUENCE [LARGE SCALE GENOMIC DNA]</scope>
    <source>
        <strain evidence="5 6">DSM 22758</strain>
    </source>
</reference>
<protein>
    <submittedName>
        <fullName evidence="5">Multidrug ABC transporter ATP-binding protein</fullName>
    </submittedName>
</protein>
<dbReference type="EMBL" id="CP026377">
    <property type="protein sequence ID" value="AUX95269.1"/>
    <property type="molecule type" value="Genomic_DNA"/>
</dbReference>
<dbReference type="PROSITE" id="PS00211">
    <property type="entry name" value="ABC_TRANSPORTER_1"/>
    <property type="match status" value="1"/>
</dbReference>
<evidence type="ECO:0000256" key="3">
    <source>
        <dbReference type="ARBA" id="ARBA00022840"/>
    </source>
</evidence>
<keyword evidence="6" id="KW-1185">Reference proteome</keyword>
<dbReference type="InterPro" id="IPR027417">
    <property type="entry name" value="P-loop_NTPase"/>
</dbReference>
<evidence type="ECO:0000256" key="1">
    <source>
        <dbReference type="ARBA" id="ARBA00006526"/>
    </source>
</evidence>